<comment type="caution">
    <text evidence="2">The sequence shown here is derived from an EMBL/GenBank/DDBJ whole genome shotgun (WGS) entry which is preliminary data.</text>
</comment>
<gene>
    <name evidence="2" type="ORF">UT24_C0021G0003</name>
</gene>
<sequence length="87" mass="9960">MKLAKFIVVGLTLIITEATLLAILGLAYRFLKFSEVMFISFVLFDVFLLGTSTHKFSRNFDMHSVVPNQSKQTIEVGGRKYEFSDEY</sequence>
<keyword evidence="1" id="KW-1133">Transmembrane helix</keyword>
<reference evidence="2 3" key="1">
    <citation type="journal article" date="2015" name="Nature">
        <title>rRNA introns, odd ribosomes, and small enigmatic genomes across a large radiation of phyla.</title>
        <authorList>
            <person name="Brown C.T."/>
            <person name="Hug L.A."/>
            <person name="Thomas B.C."/>
            <person name="Sharon I."/>
            <person name="Castelle C.J."/>
            <person name="Singh A."/>
            <person name="Wilkins M.J."/>
            <person name="Williams K.H."/>
            <person name="Banfield J.F."/>
        </authorList>
    </citation>
    <scope>NUCLEOTIDE SEQUENCE [LARGE SCALE GENOMIC DNA]</scope>
</reference>
<dbReference type="Proteomes" id="UP000033881">
    <property type="component" value="Unassembled WGS sequence"/>
</dbReference>
<dbReference type="EMBL" id="LBWB01000021">
    <property type="protein sequence ID" value="KKQ99914.1"/>
    <property type="molecule type" value="Genomic_DNA"/>
</dbReference>
<feature type="transmembrane region" description="Helical" evidence="1">
    <location>
        <begin position="7"/>
        <end position="30"/>
    </location>
</feature>
<evidence type="ECO:0000313" key="3">
    <source>
        <dbReference type="Proteomes" id="UP000033881"/>
    </source>
</evidence>
<dbReference type="STRING" id="1618574.UT24_C0021G0003"/>
<evidence type="ECO:0000256" key="1">
    <source>
        <dbReference type="SAM" id="Phobius"/>
    </source>
</evidence>
<dbReference type="AlphaFoldDB" id="A0A0G0PP35"/>
<evidence type="ECO:0000313" key="2">
    <source>
        <dbReference type="EMBL" id="KKQ99914.1"/>
    </source>
</evidence>
<name>A0A0G0PP35_9BACT</name>
<organism evidence="2 3">
    <name type="scientific">Candidatus Woesebacteria bacterium GW2011_GWB1_39_12</name>
    <dbReference type="NCBI Taxonomy" id="1618574"/>
    <lineage>
        <taxon>Bacteria</taxon>
        <taxon>Candidatus Woeseibacteriota</taxon>
    </lineage>
</organism>
<proteinExistence type="predicted"/>
<protein>
    <submittedName>
        <fullName evidence="2">Uncharacterized protein</fullName>
    </submittedName>
</protein>
<feature type="transmembrane region" description="Helical" evidence="1">
    <location>
        <begin position="36"/>
        <end position="53"/>
    </location>
</feature>
<accession>A0A0G0PP35</accession>
<keyword evidence="1" id="KW-0812">Transmembrane</keyword>
<keyword evidence="1" id="KW-0472">Membrane</keyword>